<feature type="transmembrane region" description="Helical" evidence="6">
    <location>
        <begin position="396"/>
        <end position="415"/>
    </location>
</feature>
<keyword evidence="4 6" id="KW-1133">Transmembrane helix</keyword>
<dbReference type="GO" id="GO:0051301">
    <property type="term" value="P:cell division"/>
    <property type="evidence" value="ECO:0007669"/>
    <property type="project" value="InterPro"/>
</dbReference>
<feature type="transmembrane region" description="Helical" evidence="6">
    <location>
        <begin position="97"/>
        <end position="115"/>
    </location>
</feature>
<feature type="transmembrane region" description="Helical" evidence="6">
    <location>
        <begin position="164"/>
        <end position="180"/>
    </location>
</feature>
<dbReference type="InterPro" id="IPR054120">
    <property type="entry name" value="PBPA_dimer"/>
</dbReference>
<reference evidence="9" key="1">
    <citation type="submission" date="2020-04" db="EMBL/GenBank/DDBJ databases">
        <title>Deep metagenomics examines the oral microbiome during advanced dental caries in children, revealing novel taxa and co-occurrences with host molecules.</title>
        <authorList>
            <person name="Baker J.L."/>
            <person name="Morton J.T."/>
            <person name="Dinis M."/>
            <person name="Alvarez R."/>
            <person name="Tran N.C."/>
            <person name="Knight R."/>
            <person name="Edlund A."/>
        </authorList>
    </citation>
    <scope>NUCLEOTIDE SEQUENCE</scope>
    <source>
        <strain evidence="9">JCVI_3_bin.11</strain>
    </source>
</reference>
<feature type="transmembrane region" description="Helical" evidence="6">
    <location>
        <begin position="127"/>
        <end position="144"/>
    </location>
</feature>
<feature type="transmembrane region" description="Helical" evidence="6">
    <location>
        <begin position="363"/>
        <end position="384"/>
    </location>
</feature>
<sequence length="954" mass="100273">MEKAGGLRRNTELFLLFVGAIPVFLLYAMYMITARSTLSLETMAVPIGLFAAFTVAHIAIRFLAPAAAPAILPIVFVLSGIGITMVTRLAPNLAVNQTIWLFISVVVMIVVLAVIRNLDALARYKYSIGILGVILLLLPIVIGQDRYGAKLWISFGAFTFQPGELAKIAITLFLAFYLALNREALSVSMRSFGPFRIPRFKMLLPLFVMWGISLIVVIFERDLGSALLFFVFFVIMLYVATGRASYVFVSIALLAIGGVVLYHFFGHVQTRVNIWLDPFKDPAGDGYQIVQSLYSIADGGLAGTGIDKGMPTLIPIVESDFIFSAIAEEMGLFGGAAIITLFLLLTVRGLATAARAKSDSSAFAAAGLTSVLAFQTFLIVAGVTKLMPLTGVTLPFMSQGGSSLLSSFIIVALLLRAGDEGTGRETELEPSKKTLDSQRLEISSGGAHASSVLHGSHIRGGFGLQSEESGVLGRVALGKRLTNLVTVFTLFFTVLLGNLTFLMVIDAPRLQALPTNNHTIARSAYVQRGAIMTSDGVTLAESVKQDDGTYVRNYPHDGMASHTVGYISTQYGTAGIESSMNETLTGHADHSDWRSALYSMAGVNTAGSSVVLTINSQMQAVAEAALQGYSGSIVVMDPATGAVLAKASSPSYTHAELGTIIESGTGSQLVDRTTQALYSPGSSFKTITLSAGIDTHTTTLDTTYSAPGTMELGGGTIHNYANEDMGTIPLREAFARSSNTALAQLGVALGADNLVSYARAFGYGTALGQDFSTTPSLMPNPAEMTTWELGWAACGLPVGEHASPAGPQTTVMQNAVVAAAIANGGVVMNPYIVDRVLSPEGAVVSTTSPKSLGQAVSADTAAQVREAMLGVVESGTGMGARVPGVKIAGKTGTADVENGNFNSFFIGFAPYDHPTLVVSVVIEGNGENVLGYGAQVGGRVLAQCLNIQALGAAS</sequence>
<dbReference type="EMBL" id="JABZGU010000016">
    <property type="protein sequence ID" value="MBF4802483.1"/>
    <property type="molecule type" value="Genomic_DNA"/>
</dbReference>
<keyword evidence="2 6" id="KW-0812">Transmembrane</keyword>
<dbReference type="PANTHER" id="PTHR30627">
    <property type="entry name" value="PEPTIDOGLYCAN D,D-TRANSPEPTIDASE"/>
    <property type="match status" value="1"/>
</dbReference>
<evidence type="ECO:0000259" key="7">
    <source>
        <dbReference type="Pfam" id="PF00905"/>
    </source>
</evidence>
<evidence type="ECO:0000259" key="8">
    <source>
        <dbReference type="Pfam" id="PF21922"/>
    </source>
</evidence>
<evidence type="ECO:0000256" key="3">
    <source>
        <dbReference type="ARBA" id="ARBA00022960"/>
    </source>
</evidence>
<dbReference type="InterPro" id="IPR050515">
    <property type="entry name" value="Beta-lactam/transpept"/>
</dbReference>
<dbReference type="Pfam" id="PF01098">
    <property type="entry name" value="FTSW_RODA_SPOVE"/>
    <property type="match status" value="1"/>
</dbReference>
<protein>
    <submittedName>
        <fullName evidence="9">FtsW/RodA/SpoVE family cell cycle protein</fullName>
    </submittedName>
</protein>
<feature type="transmembrane region" description="Helical" evidence="6">
    <location>
        <begin position="71"/>
        <end position="91"/>
    </location>
</feature>
<feature type="domain" description="Penicillin-binding protein transpeptidase" evidence="7">
    <location>
        <begin position="631"/>
        <end position="942"/>
    </location>
</feature>
<feature type="transmembrane region" description="Helical" evidence="6">
    <location>
        <begin position="12"/>
        <end position="32"/>
    </location>
</feature>
<organism evidence="9 10">
    <name type="scientific">Lancefieldella parvula</name>
    <dbReference type="NCBI Taxonomy" id="1382"/>
    <lineage>
        <taxon>Bacteria</taxon>
        <taxon>Bacillati</taxon>
        <taxon>Actinomycetota</taxon>
        <taxon>Coriobacteriia</taxon>
        <taxon>Coriobacteriales</taxon>
        <taxon>Atopobiaceae</taxon>
        <taxon>Lancefieldella</taxon>
    </lineage>
</organism>
<dbReference type="GO" id="GO:0005886">
    <property type="term" value="C:plasma membrane"/>
    <property type="evidence" value="ECO:0007669"/>
    <property type="project" value="TreeGrafter"/>
</dbReference>
<accession>A0A9D5X7K5</accession>
<evidence type="ECO:0000256" key="1">
    <source>
        <dbReference type="ARBA" id="ARBA00004141"/>
    </source>
</evidence>
<dbReference type="Proteomes" id="UP000787322">
    <property type="component" value="Unassembled WGS sequence"/>
</dbReference>
<dbReference type="SUPFAM" id="SSF56519">
    <property type="entry name" value="Penicillin binding protein dimerisation domain"/>
    <property type="match status" value="1"/>
</dbReference>
<feature type="transmembrane region" description="Helical" evidence="6">
    <location>
        <begin position="484"/>
        <end position="505"/>
    </location>
</feature>
<dbReference type="GO" id="GO:0071972">
    <property type="term" value="F:peptidoglycan L,D-transpeptidase activity"/>
    <property type="evidence" value="ECO:0007669"/>
    <property type="project" value="TreeGrafter"/>
</dbReference>
<dbReference type="Pfam" id="PF00905">
    <property type="entry name" value="Transpeptidase"/>
    <property type="match status" value="1"/>
</dbReference>
<keyword evidence="3" id="KW-0133">Cell shape</keyword>
<comment type="subcellular location">
    <subcellularLocation>
        <location evidence="1">Membrane</location>
        <topology evidence="1">Multi-pass membrane protein</topology>
    </subcellularLocation>
</comment>
<evidence type="ECO:0000313" key="9">
    <source>
        <dbReference type="EMBL" id="MBF4802483.1"/>
    </source>
</evidence>
<name>A0A9D5X7K5_9ACTN</name>
<gene>
    <name evidence="9" type="ORF">HXK24_01460</name>
</gene>
<comment type="caution">
    <text evidence="9">The sequence shown here is derived from an EMBL/GenBank/DDBJ whole genome shotgun (WGS) entry which is preliminary data.</text>
</comment>
<evidence type="ECO:0000256" key="4">
    <source>
        <dbReference type="ARBA" id="ARBA00022989"/>
    </source>
</evidence>
<feature type="transmembrane region" description="Helical" evidence="6">
    <location>
        <begin position="246"/>
        <end position="265"/>
    </location>
</feature>
<evidence type="ECO:0000256" key="2">
    <source>
        <dbReference type="ARBA" id="ARBA00022692"/>
    </source>
</evidence>
<dbReference type="InterPro" id="IPR001460">
    <property type="entry name" value="PCN-bd_Tpept"/>
</dbReference>
<feature type="transmembrane region" description="Helical" evidence="6">
    <location>
        <begin position="200"/>
        <end position="219"/>
    </location>
</feature>
<evidence type="ECO:0000256" key="5">
    <source>
        <dbReference type="ARBA" id="ARBA00023136"/>
    </source>
</evidence>
<dbReference type="GO" id="GO:0008360">
    <property type="term" value="P:regulation of cell shape"/>
    <property type="evidence" value="ECO:0007669"/>
    <property type="project" value="UniProtKB-KW"/>
</dbReference>
<dbReference type="InterPro" id="IPR012338">
    <property type="entry name" value="Beta-lactam/transpept-like"/>
</dbReference>
<dbReference type="SUPFAM" id="SSF56601">
    <property type="entry name" value="beta-lactamase/transpeptidase-like"/>
    <property type="match status" value="1"/>
</dbReference>
<dbReference type="Gene3D" id="3.40.710.10">
    <property type="entry name" value="DD-peptidase/beta-lactamase superfamily"/>
    <property type="match status" value="1"/>
</dbReference>
<evidence type="ECO:0000256" key="6">
    <source>
        <dbReference type="SAM" id="Phobius"/>
    </source>
</evidence>
<dbReference type="PANTHER" id="PTHR30627:SF24">
    <property type="entry name" value="PENICILLIN-BINDING PROTEIN 4B"/>
    <property type="match status" value="1"/>
</dbReference>
<evidence type="ECO:0000313" key="10">
    <source>
        <dbReference type="Proteomes" id="UP000787322"/>
    </source>
</evidence>
<keyword evidence="5 6" id="KW-0472">Membrane</keyword>
<dbReference type="Pfam" id="PF21922">
    <property type="entry name" value="PBP_dimer_2"/>
    <property type="match status" value="1"/>
</dbReference>
<dbReference type="InterPro" id="IPR036138">
    <property type="entry name" value="PBP_dimer_sf"/>
</dbReference>
<dbReference type="InterPro" id="IPR001182">
    <property type="entry name" value="FtsW/RodA"/>
</dbReference>
<feature type="domain" description="Penicillin binding protein A dimerisation" evidence="8">
    <location>
        <begin position="528"/>
        <end position="610"/>
    </location>
</feature>
<dbReference type="GO" id="GO:0071555">
    <property type="term" value="P:cell wall organization"/>
    <property type="evidence" value="ECO:0007669"/>
    <property type="project" value="TreeGrafter"/>
</dbReference>
<dbReference type="GO" id="GO:0008658">
    <property type="term" value="F:penicillin binding"/>
    <property type="evidence" value="ECO:0007669"/>
    <property type="project" value="InterPro"/>
</dbReference>
<feature type="transmembrane region" description="Helical" evidence="6">
    <location>
        <begin position="225"/>
        <end position="241"/>
    </location>
</feature>
<dbReference type="Gene3D" id="3.90.1310.10">
    <property type="entry name" value="Penicillin-binding protein 2a (Domain 2)"/>
    <property type="match status" value="1"/>
</dbReference>
<feature type="transmembrane region" description="Helical" evidence="6">
    <location>
        <begin position="44"/>
        <end position="64"/>
    </location>
</feature>
<feature type="transmembrane region" description="Helical" evidence="6">
    <location>
        <begin position="330"/>
        <end position="351"/>
    </location>
</feature>
<dbReference type="AlphaFoldDB" id="A0A9D5X7K5"/>
<proteinExistence type="predicted"/>